<evidence type="ECO:0000313" key="2">
    <source>
        <dbReference type="EMBL" id="NGP90010.1"/>
    </source>
</evidence>
<dbReference type="Proteomes" id="UP000479132">
    <property type="component" value="Unassembled WGS sequence"/>
</dbReference>
<dbReference type="AlphaFoldDB" id="A0A6M1TNV1"/>
<protein>
    <recommendedName>
        <fullName evidence="4">Chromosome segregation protein SMC</fullName>
    </recommendedName>
</protein>
<dbReference type="SUPFAM" id="SSF46966">
    <property type="entry name" value="Spectrin repeat"/>
    <property type="match status" value="1"/>
</dbReference>
<gene>
    <name evidence="2" type="ORF">G3569_16755</name>
</gene>
<feature type="coiled-coil region" evidence="1">
    <location>
        <begin position="4"/>
        <end position="123"/>
    </location>
</feature>
<dbReference type="RefSeq" id="WP_165271239.1">
    <property type="nucleotide sequence ID" value="NZ_JAALLS010000030.1"/>
</dbReference>
<organism evidence="2 3">
    <name type="scientific">Fodinibius halophilus</name>
    <dbReference type="NCBI Taxonomy" id="1736908"/>
    <lineage>
        <taxon>Bacteria</taxon>
        <taxon>Pseudomonadati</taxon>
        <taxon>Balneolota</taxon>
        <taxon>Balneolia</taxon>
        <taxon>Balneolales</taxon>
        <taxon>Balneolaceae</taxon>
        <taxon>Fodinibius</taxon>
    </lineage>
</organism>
<evidence type="ECO:0008006" key="4">
    <source>
        <dbReference type="Google" id="ProtNLM"/>
    </source>
</evidence>
<name>A0A6M1TNV1_9BACT</name>
<dbReference type="EMBL" id="JAALLS010000030">
    <property type="protein sequence ID" value="NGP90010.1"/>
    <property type="molecule type" value="Genomic_DNA"/>
</dbReference>
<reference evidence="2 3" key="1">
    <citation type="submission" date="2020-02" db="EMBL/GenBank/DDBJ databases">
        <title>Aliifodinibius halophilus 2W32, complete genome.</title>
        <authorList>
            <person name="Li Y."/>
            <person name="Wu S."/>
        </authorList>
    </citation>
    <scope>NUCLEOTIDE SEQUENCE [LARGE SCALE GENOMIC DNA]</scope>
    <source>
        <strain evidence="2 3">2W32</strain>
    </source>
</reference>
<keyword evidence="1" id="KW-0175">Coiled coil</keyword>
<evidence type="ECO:0000256" key="1">
    <source>
        <dbReference type="SAM" id="Coils"/>
    </source>
</evidence>
<proteinExistence type="predicted"/>
<sequence length="235" mass="27360">MRSTEEITTDINKLESEVNELETRRDELEDQLSEIKDDYSMLLDADEVQEKISSVTTNRELISEAIQERKEKLNELRAELEKAESKEVREQRLQRCIELAQKADAANKEYRKLFEQLDEELLDKMLAIAKKQKEWANAANTFLTIANKLEPAVETTYEPEDMTRPELEEAAESLIEEIEETGNVDTGAAITEIYCDYKYYRIAKNNGRELKPNTDHFGWAIFDMLKKVNRKILSD</sequence>
<evidence type="ECO:0000313" key="3">
    <source>
        <dbReference type="Proteomes" id="UP000479132"/>
    </source>
</evidence>
<keyword evidence="3" id="KW-1185">Reference proteome</keyword>
<comment type="caution">
    <text evidence="2">The sequence shown here is derived from an EMBL/GenBank/DDBJ whole genome shotgun (WGS) entry which is preliminary data.</text>
</comment>
<accession>A0A6M1TNV1</accession>